<evidence type="ECO:0000256" key="5">
    <source>
        <dbReference type="ARBA" id="ARBA00022741"/>
    </source>
</evidence>
<sequence length="322" mass="34714">MGDEPLLCVDDMRLTLRNGVRLLDGVSLSVQRGEALGVVGESGSGKSLTALSILRLVPDVVTEGSLRLNGVELTTLSERALRRVRGRKAAMVFQDPMTAFFPVRSVGEQIVEQIRLHRKIRFRAAWDEAVALLARMGVPDADGAARRYPHQLSGGLRQRAMIAMALSCTPDLLIADEPTTALDVTVQAQILRLFQEIRARGSGLMIITHDVGVVAQTCTRVAVMYAGVVVEEGPTEAVLNKPLHPYTQALIAAVPPLEGDRPERLQSLSGTPPNPASRPVGCVFAPRCLYVSDACHTRPILNVGITGRKVACILYDGAEALD</sequence>
<name>A0ABS5E4H5_9PROT</name>
<dbReference type="Gene3D" id="3.40.50.300">
    <property type="entry name" value="P-loop containing nucleotide triphosphate hydrolases"/>
    <property type="match status" value="1"/>
</dbReference>
<keyword evidence="7" id="KW-0472">Membrane</keyword>
<keyword evidence="6 9" id="KW-0067">ATP-binding</keyword>
<dbReference type="InterPro" id="IPR003439">
    <property type="entry name" value="ABC_transporter-like_ATP-bd"/>
</dbReference>
<dbReference type="NCBIfam" id="TIGR01727">
    <property type="entry name" value="oligo_HPY"/>
    <property type="match status" value="1"/>
</dbReference>
<dbReference type="RefSeq" id="WP_211680320.1">
    <property type="nucleotide sequence ID" value="NZ_JAGRQH010000001.1"/>
</dbReference>
<dbReference type="CDD" id="cd03257">
    <property type="entry name" value="ABC_NikE_OppD_transporters"/>
    <property type="match status" value="1"/>
</dbReference>
<dbReference type="EMBL" id="JAGRQH010000001">
    <property type="protein sequence ID" value="MBR0558798.1"/>
    <property type="molecule type" value="Genomic_DNA"/>
</dbReference>
<keyword evidence="5" id="KW-0547">Nucleotide-binding</keyword>
<protein>
    <submittedName>
        <fullName evidence="9">ABC transporter ATP-binding protein</fullName>
    </submittedName>
</protein>
<dbReference type="Pfam" id="PF00005">
    <property type="entry name" value="ABC_tran"/>
    <property type="match status" value="1"/>
</dbReference>
<evidence type="ECO:0000259" key="8">
    <source>
        <dbReference type="PROSITE" id="PS50893"/>
    </source>
</evidence>
<dbReference type="InterPro" id="IPR027417">
    <property type="entry name" value="P-loop_NTPase"/>
</dbReference>
<evidence type="ECO:0000256" key="7">
    <source>
        <dbReference type="ARBA" id="ARBA00023136"/>
    </source>
</evidence>
<dbReference type="PANTHER" id="PTHR43297">
    <property type="entry name" value="OLIGOPEPTIDE TRANSPORT ATP-BINDING PROTEIN APPD"/>
    <property type="match status" value="1"/>
</dbReference>
<evidence type="ECO:0000313" key="10">
    <source>
        <dbReference type="Proteomes" id="UP000677812"/>
    </source>
</evidence>
<evidence type="ECO:0000256" key="2">
    <source>
        <dbReference type="ARBA" id="ARBA00005417"/>
    </source>
</evidence>
<accession>A0ABS5E4H5</accession>
<organism evidence="9 10">
    <name type="scientific">Neokomagataea anthophila</name>
    <dbReference type="NCBI Taxonomy" id="2826925"/>
    <lineage>
        <taxon>Bacteria</taxon>
        <taxon>Pseudomonadati</taxon>
        <taxon>Pseudomonadota</taxon>
        <taxon>Alphaproteobacteria</taxon>
        <taxon>Acetobacterales</taxon>
        <taxon>Acetobacteraceae</taxon>
        <taxon>Neokomagataea</taxon>
    </lineage>
</organism>
<dbReference type="InterPro" id="IPR003593">
    <property type="entry name" value="AAA+_ATPase"/>
</dbReference>
<dbReference type="InterPro" id="IPR013563">
    <property type="entry name" value="Oligopep_ABC_C"/>
</dbReference>
<proteinExistence type="inferred from homology"/>
<keyword evidence="3" id="KW-0813">Transport</keyword>
<dbReference type="Pfam" id="PF08352">
    <property type="entry name" value="oligo_HPY"/>
    <property type="match status" value="1"/>
</dbReference>
<dbReference type="SUPFAM" id="SSF52540">
    <property type="entry name" value="P-loop containing nucleoside triphosphate hydrolases"/>
    <property type="match status" value="1"/>
</dbReference>
<gene>
    <name evidence="9" type="ORF">KB213_01800</name>
</gene>
<evidence type="ECO:0000313" key="9">
    <source>
        <dbReference type="EMBL" id="MBR0558798.1"/>
    </source>
</evidence>
<dbReference type="GO" id="GO:0005524">
    <property type="term" value="F:ATP binding"/>
    <property type="evidence" value="ECO:0007669"/>
    <property type="project" value="UniProtKB-KW"/>
</dbReference>
<comment type="subcellular location">
    <subcellularLocation>
        <location evidence="1">Cell inner membrane</location>
        <topology evidence="1">Peripheral membrane protein</topology>
    </subcellularLocation>
</comment>
<keyword evidence="10" id="KW-1185">Reference proteome</keyword>
<dbReference type="SMART" id="SM00382">
    <property type="entry name" value="AAA"/>
    <property type="match status" value="1"/>
</dbReference>
<keyword evidence="4" id="KW-1003">Cell membrane</keyword>
<comment type="similarity">
    <text evidence="2">Belongs to the ABC transporter superfamily.</text>
</comment>
<dbReference type="Proteomes" id="UP000677812">
    <property type="component" value="Unassembled WGS sequence"/>
</dbReference>
<comment type="caution">
    <text evidence="9">The sequence shown here is derived from an EMBL/GenBank/DDBJ whole genome shotgun (WGS) entry which is preliminary data.</text>
</comment>
<evidence type="ECO:0000256" key="6">
    <source>
        <dbReference type="ARBA" id="ARBA00022840"/>
    </source>
</evidence>
<feature type="domain" description="ABC transporter" evidence="8">
    <location>
        <begin position="7"/>
        <end position="251"/>
    </location>
</feature>
<dbReference type="PROSITE" id="PS50893">
    <property type="entry name" value="ABC_TRANSPORTER_2"/>
    <property type="match status" value="1"/>
</dbReference>
<evidence type="ECO:0000256" key="3">
    <source>
        <dbReference type="ARBA" id="ARBA00022448"/>
    </source>
</evidence>
<dbReference type="PANTHER" id="PTHR43297:SF2">
    <property type="entry name" value="DIPEPTIDE TRANSPORT ATP-BINDING PROTEIN DPPD"/>
    <property type="match status" value="1"/>
</dbReference>
<reference evidence="9 10" key="1">
    <citation type="submission" date="2021-04" db="EMBL/GenBank/DDBJ databases">
        <title>The complete genome sequence of Neokomagataea sp. TBRC 2177.</title>
        <authorList>
            <person name="Charoenyingcharoen P."/>
            <person name="Yukphan P."/>
        </authorList>
    </citation>
    <scope>NUCLEOTIDE SEQUENCE [LARGE SCALE GENOMIC DNA]</scope>
    <source>
        <strain evidence="9 10">TBRC 2177</strain>
    </source>
</reference>
<evidence type="ECO:0000256" key="4">
    <source>
        <dbReference type="ARBA" id="ARBA00022475"/>
    </source>
</evidence>
<dbReference type="InterPro" id="IPR050388">
    <property type="entry name" value="ABC_Ni/Peptide_Import"/>
</dbReference>
<evidence type="ECO:0000256" key="1">
    <source>
        <dbReference type="ARBA" id="ARBA00004417"/>
    </source>
</evidence>